<dbReference type="InterPro" id="IPR001482">
    <property type="entry name" value="T2SS/T4SS_dom"/>
</dbReference>
<evidence type="ECO:0000256" key="3">
    <source>
        <dbReference type="ARBA" id="ARBA00022840"/>
    </source>
</evidence>
<keyword evidence="3" id="KW-0067">ATP-binding</keyword>
<dbReference type="Gene3D" id="3.30.300.160">
    <property type="entry name" value="Type II secretion system, protein E, N-terminal domain"/>
    <property type="match status" value="1"/>
</dbReference>
<dbReference type="PROSITE" id="PS00662">
    <property type="entry name" value="T2SP_E"/>
    <property type="match status" value="1"/>
</dbReference>
<dbReference type="InterPro" id="IPR003593">
    <property type="entry name" value="AAA+_ATPase"/>
</dbReference>
<protein>
    <submittedName>
        <fullName evidence="5">General secretion pathway protein GspE</fullName>
    </submittedName>
</protein>
<evidence type="ECO:0000313" key="6">
    <source>
        <dbReference type="Proteomes" id="UP000228859"/>
    </source>
</evidence>
<dbReference type="InterPro" id="IPR007831">
    <property type="entry name" value="T2SS_GspE_N"/>
</dbReference>
<dbReference type="GO" id="GO:0005886">
    <property type="term" value="C:plasma membrane"/>
    <property type="evidence" value="ECO:0007669"/>
    <property type="project" value="TreeGrafter"/>
</dbReference>
<evidence type="ECO:0000256" key="1">
    <source>
        <dbReference type="ARBA" id="ARBA00006611"/>
    </source>
</evidence>
<dbReference type="InterPro" id="IPR037257">
    <property type="entry name" value="T2SS_E_N_sf"/>
</dbReference>
<dbReference type="EMBL" id="DLUI01000114">
    <property type="protein sequence ID" value="DAB38044.1"/>
    <property type="molecule type" value="Genomic_DNA"/>
</dbReference>
<dbReference type="CDD" id="cd01129">
    <property type="entry name" value="PulE-GspE-like"/>
    <property type="match status" value="1"/>
</dbReference>
<dbReference type="SUPFAM" id="SSF160246">
    <property type="entry name" value="EspE N-terminal domain-like"/>
    <property type="match status" value="1"/>
</dbReference>
<evidence type="ECO:0000256" key="2">
    <source>
        <dbReference type="ARBA" id="ARBA00022741"/>
    </source>
</evidence>
<evidence type="ECO:0000313" key="5">
    <source>
        <dbReference type="EMBL" id="DAB38044.1"/>
    </source>
</evidence>
<accession>A0A2D3WJZ8</accession>
<dbReference type="PANTHER" id="PTHR30258">
    <property type="entry name" value="TYPE II SECRETION SYSTEM PROTEIN GSPE-RELATED"/>
    <property type="match status" value="1"/>
</dbReference>
<dbReference type="FunFam" id="3.40.50.300:FF:000398">
    <property type="entry name" value="Type IV pilus assembly ATPase PilB"/>
    <property type="match status" value="1"/>
</dbReference>
<dbReference type="GO" id="GO:0016887">
    <property type="term" value="F:ATP hydrolysis activity"/>
    <property type="evidence" value="ECO:0007669"/>
    <property type="project" value="TreeGrafter"/>
</dbReference>
<feature type="domain" description="Bacterial type II secretion system protein E" evidence="4">
    <location>
        <begin position="398"/>
        <end position="412"/>
    </location>
</feature>
<name>A0A2D3WJZ8_9BACT</name>
<dbReference type="GO" id="GO:0005524">
    <property type="term" value="F:ATP binding"/>
    <property type="evidence" value="ECO:0007669"/>
    <property type="project" value="UniProtKB-KW"/>
</dbReference>
<dbReference type="Pfam" id="PF00437">
    <property type="entry name" value="T2SSE"/>
    <property type="match status" value="1"/>
</dbReference>
<comment type="caution">
    <text evidence="5">The sequence shown here is derived from an EMBL/GenBank/DDBJ whole genome shotgun (WGS) entry which is preliminary data.</text>
</comment>
<dbReference type="Gene3D" id="3.40.50.300">
    <property type="entry name" value="P-loop containing nucleotide triphosphate hydrolases"/>
    <property type="match status" value="1"/>
</dbReference>
<dbReference type="InterPro" id="IPR027417">
    <property type="entry name" value="P-loop_NTPase"/>
</dbReference>
<proteinExistence type="inferred from homology"/>
<dbReference type="PANTHER" id="PTHR30258:SF1">
    <property type="entry name" value="PROTEIN TRANSPORT PROTEIN HOFB HOMOLOG"/>
    <property type="match status" value="1"/>
</dbReference>
<dbReference type="RefSeq" id="WP_294895272.1">
    <property type="nucleotide sequence ID" value="NZ_DLUI01000114.1"/>
</dbReference>
<sequence>MDRITHDLLEKRHISQQQIDRLTSRGVQDDTVLETLTKVGAISTNFIKRFIVEQIRLGRYELSIIKNYHFLDETSILTHLAEVIEVPFMDLDSIDMDYRLIEKIPTIQLKRYNALPISQDDMYVVVAFADPLNLEAQESIQRLFPRKSIKIAVATEKQIQAYLFKMELKDSVKELVTNIRNELRNIGTIEEQQEASSILQLIDVILKACIKGRASDIHIEPTERNCVVRGRVDGKLAEIFIFDRDIYPPLASRIKLLANLDIAERRKPQDGRFSAMVMDAEFDFRLSTLPIIYGESIVMRILDKTKALVKLEDSGMDSESYQKLIKGLQSPFGIILVTGPTGSGKTTTLYGALNELRNVEDKVITVEDPVEYRMNLIQQVQVNPKVGLSFADALRSILRQDPDKIMIGEIRDHETLEIAIKAALTGHLVISTLHTNDAISAIPRMSDMGIEPYLISGALVAIQAQRLVRRICNHCKKEVDIPQTLLQEYSAMIPPHTVFYEGAGCKECNGSGYMGREMICEVLPITEELSSMIARGASKEDLLKEAKREGFIGMFENGMAKAVHGITTFDEILRVAKG</sequence>
<dbReference type="SMART" id="SM00382">
    <property type="entry name" value="AAA"/>
    <property type="match status" value="1"/>
</dbReference>
<dbReference type="SUPFAM" id="SSF52540">
    <property type="entry name" value="P-loop containing nucleoside triphosphate hydrolases"/>
    <property type="match status" value="1"/>
</dbReference>
<evidence type="ECO:0000259" key="4">
    <source>
        <dbReference type="PROSITE" id="PS00662"/>
    </source>
</evidence>
<dbReference type="Pfam" id="PF05157">
    <property type="entry name" value="MshEN"/>
    <property type="match status" value="1"/>
</dbReference>
<reference evidence="5 6" key="1">
    <citation type="journal article" date="2017" name="Front. Microbiol.">
        <title>Comparative Genomic Analysis of the Class Epsilonproteobacteria and Proposed Reclassification to Epsilonbacteraeota (phyl. nov.).</title>
        <authorList>
            <person name="Waite D.W."/>
            <person name="Vanwonterghem I."/>
            <person name="Rinke C."/>
            <person name="Parks D.H."/>
            <person name="Zhang Y."/>
            <person name="Takai K."/>
            <person name="Sievert S.M."/>
            <person name="Simon J."/>
            <person name="Campbell B.J."/>
            <person name="Hanson T.E."/>
            <person name="Woyke T."/>
            <person name="Klotz M.G."/>
            <person name="Hugenholtz P."/>
        </authorList>
    </citation>
    <scope>NUCLEOTIDE SEQUENCE [LARGE SCALE GENOMIC DNA]</scope>
    <source>
        <strain evidence="5">UBA12443</strain>
    </source>
</reference>
<gene>
    <name evidence="5" type="ORF">CFH83_07975</name>
</gene>
<dbReference type="Proteomes" id="UP000228859">
    <property type="component" value="Unassembled WGS sequence"/>
</dbReference>
<dbReference type="AlphaFoldDB" id="A0A2D3WJZ8"/>
<organism evidence="5 6">
    <name type="scientific">Sulfuricurvum kujiense</name>
    <dbReference type="NCBI Taxonomy" id="148813"/>
    <lineage>
        <taxon>Bacteria</taxon>
        <taxon>Pseudomonadati</taxon>
        <taxon>Campylobacterota</taxon>
        <taxon>Epsilonproteobacteria</taxon>
        <taxon>Campylobacterales</taxon>
        <taxon>Sulfurimonadaceae</taxon>
        <taxon>Sulfuricurvum</taxon>
    </lineage>
</organism>
<dbReference type="Gene3D" id="3.30.450.90">
    <property type="match status" value="1"/>
</dbReference>
<comment type="similarity">
    <text evidence="1">Belongs to the GSP E family.</text>
</comment>
<keyword evidence="2" id="KW-0547">Nucleotide-binding</keyword>